<proteinExistence type="predicted"/>
<evidence type="ECO:0000313" key="2">
    <source>
        <dbReference type="Proteomes" id="UP000824469"/>
    </source>
</evidence>
<dbReference type="AlphaFoldDB" id="A0AA38GZM5"/>
<organism evidence="1 2">
    <name type="scientific">Taxus chinensis</name>
    <name type="common">Chinese yew</name>
    <name type="synonym">Taxus wallichiana var. chinensis</name>
    <dbReference type="NCBI Taxonomy" id="29808"/>
    <lineage>
        <taxon>Eukaryota</taxon>
        <taxon>Viridiplantae</taxon>
        <taxon>Streptophyta</taxon>
        <taxon>Embryophyta</taxon>
        <taxon>Tracheophyta</taxon>
        <taxon>Spermatophyta</taxon>
        <taxon>Pinopsida</taxon>
        <taxon>Pinidae</taxon>
        <taxon>Conifers II</taxon>
        <taxon>Cupressales</taxon>
        <taxon>Taxaceae</taxon>
        <taxon>Taxus</taxon>
    </lineage>
</organism>
<keyword evidence="2" id="KW-1185">Reference proteome</keyword>
<reference evidence="1 2" key="1">
    <citation type="journal article" date="2021" name="Nat. Plants">
        <title>The Taxus genome provides insights into paclitaxel biosynthesis.</title>
        <authorList>
            <person name="Xiong X."/>
            <person name="Gou J."/>
            <person name="Liao Q."/>
            <person name="Li Y."/>
            <person name="Zhou Q."/>
            <person name="Bi G."/>
            <person name="Li C."/>
            <person name="Du R."/>
            <person name="Wang X."/>
            <person name="Sun T."/>
            <person name="Guo L."/>
            <person name="Liang H."/>
            <person name="Lu P."/>
            <person name="Wu Y."/>
            <person name="Zhang Z."/>
            <person name="Ro D.K."/>
            <person name="Shang Y."/>
            <person name="Huang S."/>
            <person name="Yan J."/>
        </authorList>
    </citation>
    <scope>NUCLEOTIDE SEQUENCE [LARGE SCALE GENOMIC DNA]</scope>
    <source>
        <strain evidence="1">Ta-2019</strain>
    </source>
</reference>
<feature type="non-terminal residue" evidence="1">
    <location>
        <position position="77"/>
    </location>
</feature>
<sequence length="77" mass="9011">SLNNHSREESDSSEEQHKLDLGRFDELLYYNRDKVLVRVLELGATLPQERKVETKIVNHKMEEKPSLLDMDNPFDIG</sequence>
<gene>
    <name evidence="1" type="ORF">KI387_004117</name>
</gene>
<protein>
    <submittedName>
        <fullName evidence="1">Uncharacterized protein</fullName>
    </submittedName>
</protein>
<accession>A0AA38GZM5</accession>
<dbReference type="Proteomes" id="UP000824469">
    <property type="component" value="Unassembled WGS sequence"/>
</dbReference>
<dbReference type="EMBL" id="JAHRHJ020000001">
    <property type="protein sequence ID" value="KAH9332009.1"/>
    <property type="molecule type" value="Genomic_DNA"/>
</dbReference>
<comment type="caution">
    <text evidence="1">The sequence shown here is derived from an EMBL/GenBank/DDBJ whole genome shotgun (WGS) entry which is preliminary data.</text>
</comment>
<name>A0AA38GZM5_TAXCH</name>
<feature type="non-terminal residue" evidence="1">
    <location>
        <position position="1"/>
    </location>
</feature>
<evidence type="ECO:0000313" key="1">
    <source>
        <dbReference type="EMBL" id="KAH9332009.1"/>
    </source>
</evidence>